<accession>A0A6L7EQY4</accession>
<evidence type="ECO:0000256" key="2">
    <source>
        <dbReference type="SAM" id="SignalP"/>
    </source>
</evidence>
<feature type="region of interest" description="Disordered" evidence="1">
    <location>
        <begin position="29"/>
        <end position="55"/>
    </location>
</feature>
<keyword evidence="4" id="KW-1185">Reference proteome</keyword>
<protein>
    <recommendedName>
        <fullName evidence="5">DUF4439 domain-containing protein</fullName>
    </recommendedName>
</protein>
<dbReference type="Proteomes" id="UP000473325">
    <property type="component" value="Unassembled WGS sequence"/>
</dbReference>
<feature type="compositionally biased region" description="Low complexity" evidence="1">
    <location>
        <begin position="39"/>
        <end position="55"/>
    </location>
</feature>
<evidence type="ECO:0000313" key="3">
    <source>
        <dbReference type="EMBL" id="MXG87996.1"/>
    </source>
</evidence>
<sequence length="166" mass="16766">MPDRPLLSRRTSLALPGLVALGATAACDVDDLRPPQDDPTPSAAASASPTGAPGGDTAVVEEVVAALDAVLAQLLAARSVPAQRAAVVPLLRAHRRHVEALDATSRATPSPTPVSVEQVRAQELALRGSLVDSAGRAESGALARLLASMAASVDQHLAVLPTGGAR</sequence>
<evidence type="ECO:0000256" key="1">
    <source>
        <dbReference type="SAM" id="MobiDB-lite"/>
    </source>
</evidence>
<gene>
    <name evidence="3" type="ORF">GRQ65_00345</name>
</gene>
<keyword evidence="2" id="KW-0732">Signal</keyword>
<feature type="signal peptide" evidence="2">
    <location>
        <begin position="1"/>
        <end position="25"/>
    </location>
</feature>
<organism evidence="3 4">
    <name type="scientific">Nocardioides flavescens</name>
    <dbReference type="NCBI Taxonomy" id="2691959"/>
    <lineage>
        <taxon>Bacteria</taxon>
        <taxon>Bacillati</taxon>
        <taxon>Actinomycetota</taxon>
        <taxon>Actinomycetes</taxon>
        <taxon>Propionibacteriales</taxon>
        <taxon>Nocardioidaceae</taxon>
        <taxon>Nocardioides</taxon>
    </lineage>
</organism>
<reference evidence="3 4" key="1">
    <citation type="submission" date="2019-12" db="EMBL/GenBank/DDBJ databases">
        <authorList>
            <person name="Kun Z."/>
        </authorList>
    </citation>
    <scope>NUCLEOTIDE SEQUENCE [LARGE SCALE GENOMIC DNA]</scope>
    <source>
        <strain evidence="3 4">YIM 123512</strain>
    </source>
</reference>
<dbReference type="AlphaFoldDB" id="A0A6L7EQY4"/>
<proteinExistence type="predicted"/>
<evidence type="ECO:0008006" key="5">
    <source>
        <dbReference type="Google" id="ProtNLM"/>
    </source>
</evidence>
<evidence type="ECO:0000313" key="4">
    <source>
        <dbReference type="Proteomes" id="UP000473325"/>
    </source>
</evidence>
<comment type="caution">
    <text evidence="3">The sequence shown here is derived from an EMBL/GenBank/DDBJ whole genome shotgun (WGS) entry which is preliminary data.</text>
</comment>
<dbReference type="RefSeq" id="WP_160874033.1">
    <property type="nucleotide sequence ID" value="NZ_WUEK01000001.1"/>
</dbReference>
<dbReference type="PROSITE" id="PS51257">
    <property type="entry name" value="PROKAR_LIPOPROTEIN"/>
    <property type="match status" value="1"/>
</dbReference>
<name>A0A6L7EQY4_9ACTN</name>
<feature type="chain" id="PRO_5026966537" description="DUF4439 domain-containing protein" evidence="2">
    <location>
        <begin position="26"/>
        <end position="166"/>
    </location>
</feature>
<dbReference type="EMBL" id="WUEK01000001">
    <property type="protein sequence ID" value="MXG87996.1"/>
    <property type="molecule type" value="Genomic_DNA"/>
</dbReference>